<evidence type="ECO:0000313" key="2">
    <source>
        <dbReference type="EMBL" id="RJP19130.1"/>
    </source>
</evidence>
<gene>
    <name evidence="2" type="ORF">C4520_13485</name>
</gene>
<feature type="non-terminal residue" evidence="2">
    <location>
        <position position="128"/>
    </location>
</feature>
<evidence type="ECO:0000256" key="1">
    <source>
        <dbReference type="SAM" id="Phobius"/>
    </source>
</evidence>
<evidence type="ECO:0000313" key="3">
    <source>
        <dbReference type="Proteomes" id="UP000265882"/>
    </source>
</evidence>
<organism evidence="2 3">
    <name type="scientific">Abyssobacteria bacterium (strain SURF_5)</name>
    <dbReference type="NCBI Taxonomy" id="2093360"/>
    <lineage>
        <taxon>Bacteria</taxon>
        <taxon>Pseudomonadati</taxon>
        <taxon>Candidatus Hydrogenedentota</taxon>
        <taxon>Candidatus Abyssobacteria</taxon>
    </lineage>
</organism>
<dbReference type="Proteomes" id="UP000265882">
    <property type="component" value="Unassembled WGS sequence"/>
</dbReference>
<comment type="caution">
    <text evidence="2">The sequence shown here is derived from an EMBL/GenBank/DDBJ whole genome shotgun (WGS) entry which is preliminary data.</text>
</comment>
<keyword evidence="1" id="KW-1133">Transmembrane helix</keyword>
<sequence>MIVNHKVAKKSNRKRLCQRVGEAALLKEGEEKKKSVQQRSNSRIRRIDTGLGIGVASLLLIALQNPLFLSNTCTPLWENLLEIRLSSERMKNLFKGYGGAGIVSLLYLISYSNEAVKRYYRSERPQAV</sequence>
<proteinExistence type="predicted"/>
<feature type="transmembrane region" description="Helical" evidence="1">
    <location>
        <begin position="49"/>
        <end position="69"/>
    </location>
</feature>
<accession>A0A3A4NPY6</accession>
<keyword evidence="1" id="KW-0472">Membrane</keyword>
<name>A0A3A4NPY6_ABYX5</name>
<reference evidence="2 3" key="1">
    <citation type="journal article" date="2017" name="ISME J.">
        <title>Energy and carbon metabolisms in a deep terrestrial subsurface fluid microbial community.</title>
        <authorList>
            <person name="Momper L."/>
            <person name="Jungbluth S.P."/>
            <person name="Lee M.D."/>
            <person name="Amend J.P."/>
        </authorList>
    </citation>
    <scope>NUCLEOTIDE SEQUENCE [LARGE SCALE GENOMIC DNA]</scope>
    <source>
        <strain evidence="2">SURF_5</strain>
    </source>
</reference>
<dbReference type="AlphaFoldDB" id="A0A3A4NPY6"/>
<feature type="transmembrane region" description="Helical" evidence="1">
    <location>
        <begin position="94"/>
        <end position="111"/>
    </location>
</feature>
<protein>
    <submittedName>
        <fullName evidence="2">Uncharacterized protein</fullName>
    </submittedName>
</protein>
<dbReference type="EMBL" id="QZKU01000093">
    <property type="protein sequence ID" value="RJP19130.1"/>
    <property type="molecule type" value="Genomic_DNA"/>
</dbReference>
<keyword evidence="1" id="KW-0812">Transmembrane</keyword>